<dbReference type="KEGG" id="lala:AB8B28_06545"/>
<gene>
    <name evidence="1" type="ORF">AB8B28_06545</name>
</gene>
<protein>
    <submittedName>
        <fullName evidence="1">TM1812 family CRISPR-associated protein</fullName>
    </submittedName>
</protein>
<sequence length="710" mass="85106">MESNILIMSLSNNLEENIKRAKKNKKEYRWKDKKFNLEKYEYLTKVYLEKLKPNKIVVFGTQQSSWNYLYNLLNEYFYSEDKKIIFEESKQNDIGYIKKEFEKKFLDKCKIFFVESKNNFDNQNIASDLIFQIEEIKNILDEQSRSKIYVDITGGLRIMYMSLVSIINILKMYYSQLNLKVLYSQNDINTDYFQIIDITNVLEKLDFVDAVSSFTKYGSIDKLREIGNRDLLNKLDEFYIKLQFNLKGIDDIYKKITKINLKNEYENILKEKIKEVKSLKNEKYHNKVKNYGLEIVNKYESDNKKYKNLKDKRNKIVHPLNKSGKYIENNDEYRNSSKRKILIWNLGSGESGKGYEKIFYEYLDNEGKKEIIETQYTFEPYIEDYNQIYIFGLETGKWDILTENFKNKGIMLPNEKIKYVQIDNFGDVDELYLKIKNEIEVKKREIIEIDMDITHSFRDIPFNLLTSLRLFELLNDNVVIHSIYYGERILNLEYGSIYKIPILKIINLYKSIAEFKDYTKYTNALENTKMIDEKLLKIMRKISEAYTYNEYKKIIEISKEFEKVNNKELDLINKKVYEIIEVKLIKNETYEELIKFVRKQKDSKNYALALLFLIDIYKYKIFKIDSKEKSENFYKKVEKLKTKNIDNKIDELINSINKLNEIRNDAGHINTRERNDTTYCSNLLNNVIGIMNKFTLQDIEKYSKKYGKIK</sequence>
<organism evidence="1">
    <name type="scientific">Leptotrichia alba</name>
    <dbReference type="NCBI Taxonomy" id="3239304"/>
    <lineage>
        <taxon>Bacteria</taxon>
        <taxon>Fusobacteriati</taxon>
        <taxon>Fusobacteriota</taxon>
        <taxon>Fusobacteriia</taxon>
        <taxon>Fusobacteriales</taxon>
        <taxon>Leptotrichiaceae</taxon>
        <taxon>Leptotrichia</taxon>
    </lineage>
</organism>
<dbReference type="EMBL" id="CP165647">
    <property type="protein sequence ID" value="XDU61320.1"/>
    <property type="molecule type" value="Genomic_DNA"/>
</dbReference>
<reference evidence="1" key="1">
    <citation type="submission" date="2024-07" db="EMBL/GenBank/DDBJ databases">
        <authorList>
            <person name="Li X.-J."/>
            <person name="Wang X."/>
        </authorList>
    </citation>
    <scope>NUCLEOTIDE SEQUENCE</scope>
    <source>
        <strain evidence="1">HSP-536</strain>
    </source>
</reference>
<dbReference type="AlphaFoldDB" id="A0AB39V1G6"/>
<dbReference type="RefSeq" id="WP_369714803.1">
    <property type="nucleotide sequence ID" value="NZ_CP165647.1"/>
</dbReference>
<evidence type="ECO:0000313" key="1">
    <source>
        <dbReference type="EMBL" id="XDU61320.1"/>
    </source>
</evidence>
<proteinExistence type="predicted"/>
<accession>A0AB39V1G6</accession>
<name>A0AB39V1G6_9FUSO</name>